<name>A0A1H8FLY9_9RHOB</name>
<dbReference type="Gene3D" id="2.30.110.10">
    <property type="entry name" value="Electron Transport, Fmn-binding Protein, Chain A"/>
    <property type="match status" value="1"/>
</dbReference>
<evidence type="ECO:0000313" key="4">
    <source>
        <dbReference type="EMBL" id="SEN32709.1"/>
    </source>
</evidence>
<accession>A0A1H8FLY9</accession>
<evidence type="ECO:0000256" key="2">
    <source>
        <dbReference type="ARBA" id="ARBA00023002"/>
    </source>
</evidence>
<dbReference type="InterPro" id="IPR050268">
    <property type="entry name" value="NADH-dep_flavin_reductase"/>
</dbReference>
<comment type="similarity">
    <text evidence="1">Belongs to the non-flavoprotein flavin reductase family.</text>
</comment>
<organism evidence="4 5">
    <name type="scientific">Gemmobacter aquatilis</name>
    <dbReference type="NCBI Taxonomy" id="933059"/>
    <lineage>
        <taxon>Bacteria</taxon>
        <taxon>Pseudomonadati</taxon>
        <taxon>Pseudomonadota</taxon>
        <taxon>Alphaproteobacteria</taxon>
        <taxon>Rhodobacterales</taxon>
        <taxon>Paracoccaceae</taxon>
        <taxon>Gemmobacter</taxon>
    </lineage>
</organism>
<evidence type="ECO:0000256" key="1">
    <source>
        <dbReference type="ARBA" id="ARBA00008898"/>
    </source>
</evidence>
<keyword evidence="5" id="KW-1185">Reference proteome</keyword>
<dbReference type="GO" id="GO:0042602">
    <property type="term" value="F:riboflavin reductase (NADPH) activity"/>
    <property type="evidence" value="ECO:0007669"/>
    <property type="project" value="TreeGrafter"/>
</dbReference>
<evidence type="ECO:0000259" key="3">
    <source>
        <dbReference type="SMART" id="SM00903"/>
    </source>
</evidence>
<dbReference type="SMART" id="SM00903">
    <property type="entry name" value="Flavin_Reduct"/>
    <property type="match status" value="1"/>
</dbReference>
<dbReference type="PANTHER" id="PTHR30466:SF11">
    <property type="entry name" value="FLAVIN-DEPENDENT MONOOXYGENASE, REDUCTASE SUBUNIT HSAB"/>
    <property type="match status" value="1"/>
</dbReference>
<dbReference type="AlphaFoldDB" id="A0A1H8FLY9"/>
<sequence>MPQGKTGRKTLRMKDIVKTPDATTARDFRDALGRFATGVTIITLTGPDGPAGFTANSFASVSLDPPLVLWSPARSSSRFTTFATAPHYTIHILGLDQFDLIARFGRGGAGFADMAPEVSPEGSPILPDALARFDCAQHATHDGGDHLIILGRVLRFTLREGAPLLFSQGAYGGFQHGG</sequence>
<reference evidence="4 5" key="1">
    <citation type="submission" date="2016-10" db="EMBL/GenBank/DDBJ databases">
        <authorList>
            <person name="de Groot N.N."/>
        </authorList>
    </citation>
    <scope>NUCLEOTIDE SEQUENCE [LARGE SCALE GENOMIC DNA]</scope>
    <source>
        <strain evidence="4 5">DSM 3857</strain>
    </source>
</reference>
<feature type="domain" description="Flavin reductase like" evidence="3">
    <location>
        <begin position="32"/>
        <end position="173"/>
    </location>
</feature>
<dbReference type="InterPro" id="IPR002563">
    <property type="entry name" value="Flavin_Rdtase-like_dom"/>
</dbReference>
<protein>
    <submittedName>
        <fullName evidence="4">NADH-FMN oxidoreductase RutF, flavin reductase (DIM6/NTAB) family</fullName>
    </submittedName>
</protein>
<dbReference type="PANTHER" id="PTHR30466">
    <property type="entry name" value="FLAVIN REDUCTASE"/>
    <property type="match status" value="1"/>
</dbReference>
<dbReference type="Proteomes" id="UP000198761">
    <property type="component" value="Unassembled WGS sequence"/>
</dbReference>
<proteinExistence type="inferred from homology"/>
<dbReference type="InterPro" id="IPR012349">
    <property type="entry name" value="Split_barrel_FMN-bd"/>
</dbReference>
<keyword evidence="2" id="KW-0560">Oxidoreductase</keyword>
<dbReference type="STRING" id="933059.SAMN04488103_104201"/>
<dbReference type="GO" id="GO:0010181">
    <property type="term" value="F:FMN binding"/>
    <property type="evidence" value="ECO:0007669"/>
    <property type="project" value="InterPro"/>
</dbReference>
<evidence type="ECO:0000313" key="5">
    <source>
        <dbReference type="Proteomes" id="UP000198761"/>
    </source>
</evidence>
<dbReference type="SUPFAM" id="SSF50475">
    <property type="entry name" value="FMN-binding split barrel"/>
    <property type="match status" value="1"/>
</dbReference>
<dbReference type="Pfam" id="PF01613">
    <property type="entry name" value="Flavin_Reduct"/>
    <property type="match status" value="1"/>
</dbReference>
<dbReference type="EMBL" id="FOCE01000004">
    <property type="protein sequence ID" value="SEN32709.1"/>
    <property type="molecule type" value="Genomic_DNA"/>
</dbReference>
<gene>
    <name evidence="4" type="ORF">SAMN04488103_104201</name>
</gene>